<reference evidence="1 2" key="1">
    <citation type="journal article" date="2012" name="J. Bacteriol.">
        <title>Draft Genome Sequence of Vibrio fischeri SR5, a Strain Isolated from the Light Organ of the Mediterranean Squid Sepiola robusta.</title>
        <authorList>
            <person name="Gyllborg M.C."/>
            <person name="Sahl J.W."/>
            <person name="Cronin D.C.III."/>
            <person name="Rasko D.A."/>
            <person name="Mandel M.J."/>
        </authorList>
    </citation>
    <scope>NUCLEOTIDE SEQUENCE [LARGE SCALE GENOMIC DNA]</scope>
    <source>
        <strain evidence="1 2">SR5</strain>
    </source>
</reference>
<evidence type="ECO:0000313" key="2">
    <source>
        <dbReference type="Proteomes" id="UP000004521"/>
    </source>
</evidence>
<comment type="caution">
    <text evidence="1">The sequence shown here is derived from an EMBL/GenBank/DDBJ whole genome shotgun (WGS) entry which is preliminary data.</text>
</comment>
<accession>A0AAV3EX86</accession>
<proteinExistence type="predicted"/>
<protein>
    <submittedName>
        <fullName evidence="1">Uncharacterized protein</fullName>
    </submittedName>
</protein>
<dbReference type="AlphaFoldDB" id="A0AAV3EX86"/>
<evidence type="ECO:0000313" key="1">
    <source>
        <dbReference type="EMBL" id="EHN71347.1"/>
    </source>
</evidence>
<name>A0AAV3EX86_ALIFS</name>
<organism evidence="1 2">
    <name type="scientific">Aliivibrio fischeri SR5</name>
    <dbReference type="NCBI Taxonomy" id="1088719"/>
    <lineage>
        <taxon>Bacteria</taxon>
        <taxon>Pseudomonadati</taxon>
        <taxon>Pseudomonadota</taxon>
        <taxon>Gammaproteobacteria</taxon>
        <taxon>Vibrionales</taxon>
        <taxon>Vibrionaceae</taxon>
        <taxon>Aliivibrio</taxon>
    </lineage>
</organism>
<dbReference type="Proteomes" id="UP000004521">
    <property type="component" value="Chromosome I"/>
</dbReference>
<gene>
    <name evidence="1" type="ORF">VFSR5_0527</name>
</gene>
<sequence>MIRSETDWIRSTDPTDVPPYFCTINATDTTYYRRSVSQASTEASAFGNASASVPPA</sequence>
<dbReference type="EMBL" id="AHIH01000002">
    <property type="protein sequence ID" value="EHN71347.1"/>
    <property type="molecule type" value="Genomic_DNA"/>
</dbReference>